<proteinExistence type="predicted"/>
<organism evidence="1 2">
    <name type="scientific">Leptospira weilii str. UI 13098</name>
    <dbReference type="NCBI Taxonomy" id="1088542"/>
    <lineage>
        <taxon>Bacteria</taxon>
        <taxon>Pseudomonadati</taxon>
        <taxon>Spirochaetota</taxon>
        <taxon>Spirochaetia</taxon>
        <taxon>Leptospirales</taxon>
        <taxon>Leptospiraceae</taxon>
        <taxon>Leptospira</taxon>
    </lineage>
</organism>
<evidence type="ECO:0000313" key="1">
    <source>
        <dbReference type="EMBL" id="EMN91240.1"/>
    </source>
</evidence>
<dbReference type="EMBL" id="AHNU02000034">
    <property type="protein sequence ID" value="EMN91240.1"/>
    <property type="molecule type" value="Genomic_DNA"/>
</dbReference>
<protein>
    <submittedName>
        <fullName evidence="1">Uncharacterized protein</fullName>
    </submittedName>
</protein>
<dbReference type="Proteomes" id="UP000012118">
    <property type="component" value="Unassembled WGS sequence"/>
</dbReference>
<gene>
    <name evidence="1" type="ORF">LEP1GSC108_3249</name>
</gene>
<keyword evidence="2" id="KW-1185">Reference proteome</keyword>
<comment type="caution">
    <text evidence="1">The sequence shown here is derived from an EMBL/GenBank/DDBJ whole genome shotgun (WGS) entry which is preliminary data.</text>
</comment>
<reference evidence="1 2" key="1">
    <citation type="submission" date="2013-01" db="EMBL/GenBank/DDBJ databases">
        <authorList>
            <person name="Harkins D.M."/>
            <person name="Durkin A.S."/>
            <person name="Brinkac L.M."/>
            <person name="Haft D.H."/>
            <person name="Selengut J.D."/>
            <person name="Sanka R."/>
            <person name="DePew J."/>
            <person name="Purushe J."/>
            <person name="Chanthongthip A."/>
            <person name="Lattana O."/>
            <person name="Phetsouvanh R."/>
            <person name="Newton P.N."/>
            <person name="Vinetz J.M."/>
            <person name="Sutton G.G."/>
            <person name="Nierman W.C."/>
            <person name="Fouts D.E."/>
        </authorList>
    </citation>
    <scope>NUCLEOTIDE SEQUENCE [LARGE SCALE GENOMIC DNA]</scope>
    <source>
        <strain evidence="1 2">UI 13098</strain>
    </source>
</reference>
<evidence type="ECO:0000313" key="2">
    <source>
        <dbReference type="Proteomes" id="UP000012118"/>
    </source>
</evidence>
<name>M6QDD6_9LEPT</name>
<dbReference type="RefSeq" id="WP_004502768.1">
    <property type="nucleotide sequence ID" value="NZ_AHNU02000034.1"/>
</dbReference>
<sequence length="240" mass="27263">MQKVFVYSSTTLEEHPASMEDQLRLDVELQNRGKSEDEQKKIQVGDTFPPIGFKLVGCNLIELSLEEQAEKGIYSVPPGMKVSDNELIPQDDLELMKAGLLSIPQYKLKKIDQINLKFDEAIESVLSKYPKHEPLSWPIIAPQAKYWISYPDEVKELHKPNCIALVAEAKTDQIDDITELANRILQRASAYELYNGTCKRIKRELIAQVEINAKTNPTILYNELEAIEIVFPTFGDQDNG</sequence>
<accession>M6QDD6</accession>
<dbReference type="AlphaFoldDB" id="M6QDD6"/>